<dbReference type="RefSeq" id="XP_052120316.1">
    <property type="nucleotide sequence ID" value="XM_052264356.1"/>
</dbReference>
<reference evidence="3" key="1">
    <citation type="submission" date="2025-08" db="UniProtKB">
        <authorList>
            <consortium name="RefSeq"/>
        </authorList>
    </citation>
    <scope>IDENTIFICATION</scope>
    <source>
        <tissue evidence="3">Whole organism</tissue>
    </source>
</reference>
<feature type="chain" id="PRO_5038432382" evidence="1">
    <location>
        <begin position="33"/>
        <end position="146"/>
    </location>
</feature>
<evidence type="ECO:0000313" key="3">
    <source>
        <dbReference type="RefSeq" id="XP_052120316.1"/>
    </source>
</evidence>
<evidence type="ECO:0000313" key="2">
    <source>
        <dbReference type="Proteomes" id="UP000504606"/>
    </source>
</evidence>
<evidence type="ECO:0000256" key="1">
    <source>
        <dbReference type="SAM" id="SignalP"/>
    </source>
</evidence>
<sequence>MPVPLQGASHITMQASLVCFVCLCGMWAVAEPQIGGLLAGGAQTIGQAAGSIAGAGNVGAGGSETYEIDSPLLGHIKVHKEGQVGASSAVGAQAQGLTMGAVQQTAALPVAPGFGQPIGQTLGQPFGQQPFGGVSAGAPTSPFFSG</sequence>
<accession>A0A9C6WSN5</accession>
<name>A0A9C6WSN5_FRAOC</name>
<protein>
    <submittedName>
        <fullName evidence="3">Uncharacterized protein LOC127748895</fullName>
    </submittedName>
</protein>
<keyword evidence="1" id="KW-0732">Signal</keyword>
<organism evidence="2 3">
    <name type="scientific">Frankliniella occidentalis</name>
    <name type="common">Western flower thrips</name>
    <name type="synonym">Euthrips occidentalis</name>
    <dbReference type="NCBI Taxonomy" id="133901"/>
    <lineage>
        <taxon>Eukaryota</taxon>
        <taxon>Metazoa</taxon>
        <taxon>Ecdysozoa</taxon>
        <taxon>Arthropoda</taxon>
        <taxon>Hexapoda</taxon>
        <taxon>Insecta</taxon>
        <taxon>Pterygota</taxon>
        <taxon>Neoptera</taxon>
        <taxon>Paraneoptera</taxon>
        <taxon>Thysanoptera</taxon>
        <taxon>Terebrantia</taxon>
        <taxon>Thripoidea</taxon>
        <taxon>Thripidae</taxon>
        <taxon>Frankliniella</taxon>
    </lineage>
</organism>
<feature type="signal peptide" evidence="1">
    <location>
        <begin position="1"/>
        <end position="32"/>
    </location>
</feature>
<dbReference type="KEGG" id="foc:127748895"/>
<keyword evidence="2" id="KW-1185">Reference proteome</keyword>
<gene>
    <name evidence="3" type="primary">LOC127748895</name>
</gene>
<dbReference type="Proteomes" id="UP000504606">
    <property type="component" value="Unplaced"/>
</dbReference>
<proteinExistence type="predicted"/>
<dbReference type="GeneID" id="127748895"/>
<dbReference type="AlphaFoldDB" id="A0A9C6WSN5"/>